<evidence type="ECO:0000313" key="3">
    <source>
        <dbReference type="EMBL" id="GGA47874.1"/>
    </source>
</evidence>
<keyword evidence="4" id="KW-1185">Reference proteome</keyword>
<reference evidence="4" key="1">
    <citation type="journal article" date="2019" name="Int. J. Syst. Evol. Microbiol.">
        <title>The Global Catalogue of Microorganisms (GCM) 10K type strain sequencing project: providing services to taxonomists for standard genome sequencing and annotation.</title>
        <authorList>
            <consortium name="The Broad Institute Genomics Platform"/>
            <consortium name="The Broad Institute Genome Sequencing Center for Infectious Disease"/>
            <person name="Wu L."/>
            <person name="Ma J."/>
        </authorList>
    </citation>
    <scope>NUCLEOTIDE SEQUENCE [LARGE SCALE GENOMIC DNA]</scope>
    <source>
        <strain evidence="4">CGMCC 1.15044</strain>
    </source>
</reference>
<comment type="caution">
    <text evidence="3">The sequence shown here is derived from an EMBL/GenBank/DDBJ whole genome shotgun (WGS) entry which is preliminary data.</text>
</comment>
<dbReference type="InterPro" id="IPR025453">
    <property type="entry name" value="DUF4309"/>
</dbReference>
<proteinExistence type="predicted"/>
<dbReference type="Pfam" id="PF14172">
    <property type="entry name" value="DUF4309"/>
    <property type="match status" value="1"/>
</dbReference>
<feature type="signal peptide" evidence="2">
    <location>
        <begin position="1"/>
        <end position="22"/>
    </location>
</feature>
<feature type="chain" id="PRO_5045749681" description="DUF4309 domain-containing protein" evidence="2">
    <location>
        <begin position="23"/>
        <end position="221"/>
    </location>
</feature>
<sequence length="221" mass="22947">MMKPIKLAAGAFFISTVFALSACSSNASNEAQTASPSPSGTETASEAPSGAGQEASATPPAATNGGTEPSAPAEQTSSAEEQIKQLLELAKKGEAPGIPFAAHNSLIDDVTKAWGEADKVDMAGSGFYATYAKKDAVFGYNKGSQLFDVRSSSPDLQKLTLEEIESALGKPVSTKKNGDDSIYIYTANDQFQLKFIIPASTGKVDHISVFSPQDAVNNMAG</sequence>
<feature type="compositionally biased region" description="Polar residues" evidence="1">
    <location>
        <begin position="28"/>
        <end position="46"/>
    </location>
</feature>
<organism evidence="3 4">
    <name type="scientific">Paenibacillus physcomitrellae</name>
    <dbReference type="NCBI Taxonomy" id="1619311"/>
    <lineage>
        <taxon>Bacteria</taxon>
        <taxon>Bacillati</taxon>
        <taxon>Bacillota</taxon>
        <taxon>Bacilli</taxon>
        <taxon>Bacillales</taxon>
        <taxon>Paenibacillaceae</taxon>
        <taxon>Paenibacillus</taxon>
    </lineage>
</organism>
<evidence type="ECO:0000313" key="4">
    <source>
        <dbReference type="Proteomes" id="UP000609323"/>
    </source>
</evidence>
<keyword evidence="2" id="KW-0732">Signal</keyword>
<gene>
    <name evidence="3" type="ORF">GCM10010917_36470</name>
</gene>
<dbReference type="EMBL" id="BMHF01000016">
    <property type="protein sequence ID" value="GGA47874.1"/>
    <property type="molecule type" value="Genomic_DNA"/>
</dbReference>
<accession>A0ABQ1GPG1</accession>
<evidence type="ECO:0000256" key="2">
    <source>
        <dbReference type="SAM" id="SignalP"/>
    </source>
</evidence>
<dbReference type="Proteomes" id="UP000609323">
    <property type="component" value="Unassembled WGS sequence"/>
</dbReference>
<dbReference type="PROSITE" id="PS51257">
    <property type="entry name" value="PROKAR_LIPOPROTEIN"/>
    <property type="match status" value="1"/>
</dbReference>
<feature type="region of interest" description="Disordered" evidence="1">
    <location>
        <begin position="28"/>
        <end position="80"/>
    </location>
</feature>
<evidence type="ECO:0008006" key="5">
    <source>
        <dbReference type="Google" id="ProtNLM"/>
    </source>
</evidence>
<name>A0ABQ1GPG1_9BACL</name>
<evidence type="ECO:0000256" key="1">
    <source>
        <dbReference type="SAM" id="MobiDB-lite"/>
    </source>
</evidence>
<protein>
    <recommendedName>
        <fullName evidence="5">DUF4309 domain-containing protein</fullName>
    </recommendedName>
</protein>